<evidence type="ECO:0000256" key="5">
    <source>
        <dbReference type="ARBA" id="ARBA00023002"/>
    </source>
</evidence>
<dbReference type="GO" id="GO:0004601">
    <property type="term" value="F:peroxidase activity"/>
    <property type="evidence" value="ECO:0007669"/>
    <property type="project" value="UniProtKB-KW"/>
</dbReference>
<evidence type="ECO:0000256" key="6">
    <source>
        <dbReference type="ARBA" id="ARBA00023004"/>
    </source>
</evidence>
<reference evidence="10" key="1">
    <citation type="submission" date="2023-02" db="EMBL/GenBank/DDBJ databases">
        <authorList>
            <person name="Palmer J.M."/>
        </authorList>
    </citation>
    <scope>NUCLEOTIDE SEQUENCE</scope>
    <source>
        <strain evidence="10">FW57</strain>
    </source>
</reference>
<keyword evidence="11" id="KW-1185">Reference proteome</keyword>
<protein>
    <recommendedName>
        <fullName evidence="9">Heme haloperoxidase family profile domain-containing protein</fullName>
    </recommendedName>
</protein>
<keyword evidence="5" id="KW-0560">Oxidoreductase</keyword>
<dbReference type="GO" id="GO:0046872">
    <property type="term" value="F:metal ion binding"/>
    <property type="evidence" value="ECO:0007669"/>
    <property type="project" value="UniProtKB-KW"/>
</dbReference>
<keyword evidence="3" id="KW-0349">Heme</keyword>
<evidence type="ECO:0000256" key="8">
    <source>
        <dbReference type="SAM" id="SignalP"/>
    </source>
</evidence>
<dbReference type="EMBL" id="JAHCVI010000006">
    <property type="protein sequence ID" value="KAG7284359.1"/>
    <property type="molecule type" value="Genomic_DNA"/>
</dbReference>
<keyword evidence="6" id="KW-0408">Iron</keyword>
<name>A0AAD4HT57_9PEZI</name>
<dbReference type="PANTHER" id="PTHR33577:SF9">
    <property type="entry name" value="PEROXIDASE STCC"/>
    <property type="match status" value="1"/>
</dbReference>
<evidence type="ECO:0000313" key="10">
    <source>
        <dbReference type="EMBL" id="KAG7284359.1"/>
    </source>
</evidence>
<evidence type="ECO:0000256" key="1">
    <source>
        <dbReference type="ARBA" id="ARBA00001970"/>
    </source>
</evidence>
<evidence type="ECO:0000313" key="11">
    <source>
        <dbReference type="Proteomes" id="UP001197093"/>
    </source>
</evidence>
<dbReference type="SUPFAM" id="SSF47571">
    <property type="entry name" value="Cloroperoxidase"/>
    <property type="match status" value="1"/>
</dbReference>
<comment type="cofactor">
    <cofactor evidence="1">
        <name>heme b</name>
        <dbReference type="ChEBI" id="CHEBI:60344"/>
    </cofactor>
</comment>
<evidence type="ECO:0000256" key="2">
    <source>
        <dbReference type="ARBA" id="ARBA00022559"/>
    </source>
</evidence>
<dbReference type="Gene3D" id="1.10.489.10">
    <property type="entry name" value="Chloroperoxidase-like"/>
    <property type="match status" value="1"/>
</dbReference>
<accession>A0AAD4HT57</accession>
<evidence type="ECO:0000259" key="9">
    <source>
        <dbReference type="PROSITE" id="PS51405"/>
    </source>
</evidence>
<feature type="domain" description="Heme haloperoxidase family profile" evidence="9">
    <location>
        <begin position="20"/>
        <end position="233"/>
    </location>
</feature>
<dbReference type="Pfam" id="PF01328">
    <property type="entry name" value="Peroxidase_2"/>
    <property type="match status" value="1"/>
</dbReference>
<keyword evidence="8" id="KW-0732">Signal</keyword>
<organism evidence="10 11">
    <name type="scientific">Staphylotrichum longicolle</name>
    <dbReference type="NCBI Taxonomy" id="669026"/>
    <lineage>
        <taxon>Eukaryota</taxon>
        <taxon>Fungi</taxon>
        <taxon>Dikarya</taxon>
        <taxon>Ascomycota</taxon>
        <taxon>Pezizomycotina</taxon>
        <taxon>Sordariomycetes</taxon>
        <taxon>Sordariomycetidae</taxon>
        <taxon>Sordariales</taxon>
        <taxon>Chaetomiaceae</taxon>
        <taxon>Staphylotrichum</taxon>
    </lineage>
</organism>
<dbReference type="InterPro" id="IPR000028">
    <property type="entry name" value="Chloroperoxidase"/>
</dbReference>
<comment type="similarity">
    <text evidence="7">Belongs to the chloroperoxidase family.</text>
</comment>
<dbReference type="PANTHER" id="PTHR33577">
    <property type="entry name" value="STERIGMATOCYSTIN BIOSYNTHESIS PEROXIDASE STCC-RELATED"/>
    <property type="match status" value="1"/>
</dbReference>
<evidence type="ECO:0000256" key="3">
    <source>
        <dbReference type="ARBA" id="ARBA00022617"/>
    </source>
</evidence>
<comment type="caution">
    <text evidence="10">The sequence shown here is derived from an EMBL/GenBank/DDBJ whole genome shotgun (WGS) entry which is preliminary data.</text>
</comment>
<gene>
    <name evidence="10" type="ORF">NEMBOFW57_010732</name>
</gene>
<keyword evidence="4" id="KW-0479">Metal-binding</keyword>
<evidence type="ECO:0000256" key="4">
    <source>
        <dbReference type="ARBA" id="ARBA00022723"/>
    </source>
</evidence>
<feature type="chain" id="PRO_5041960008" description="Heme haloperoxidase family profile domain-containing protein" evidence="8">
    <location>
        <begin position="18"/>
        <end position="269"/>
    </location>
</feature>
<dbReference type="Proteomes" id="UP001197093">
    <property type="component" value="Unassembled WGS sequence"/>
</dbReference>
<sequence length="269" mass="30594">MRFSLVSTLALAGSAAAVLDFSKWKTRQPGEFRAPCPAMNSLANHGFIQRDGRNITVASLVPVLQEVFHLSNELATIISTLGLFTAPDPTKGVFTLDDLNRHNLFEHDASLSREDYYYNKDAVTFRPEVFKKFMSHFKDMEYVTLQAAADARYAMVKDSRKRNPTFTYDTQQRITSYGETIKYFRTIVDPNTQQCPVAWVKILFEQERLPYNEGWRPPKTEISGFSMASDVLELSLRTPENISDKPCKGKNCPERRGIHGYFGLSDLAQ</sequence>
<proteinExistence type="inferred from homology"/>
<feature type="signal peptide" evidence="8">
    <location>
        <begin position="1"/>
        <end position="17"/>
    </location>
</feature>
<dbReference type="AlphaFoldDB" id="A0AAD4HT57"/>
<dbReference type="InterPro" id="IPR036851">
    <property type="entry name" value="Chloroperoxidase-like_sf"/>
</dbReference>
<keyword evidence="2" id="KW-0575">Peroxidase</keyword>
<dbReference type="PROSITE" id="PS51405">
    <property type="entry name" value="HEME_HALOPEROXIDASE"/>
    <property type="match status" value="1"/>
</dbReference>
<evidence type="ECO:0000256" key="7">
    <source>
        <dbReference type="ARBA" id="ARBA00025795"/>
    </source>
</evidence>